<dbReference type="EMBL" id="JAFLNF010000008">
    <property type="protein sequence ID" value="MBO0346829.1"/>
    <property type="molecule type" value="Genomic_DNA"/>
</dbReference>
<feature type="transmembrane region" description="Helical" evidence="7">
    <location>
        <begin position="160"/>
        <end position="186"/>
    </location>
</feature>
<evidence type="ECO:0000256" key="5">
    <source>
        <dbReference type="ARBA" id="ARBA00022989"/>
    </source>
</evidence>
<dbReference type="Proteomes" id="UP000664779">
    <property type="component" value="Unassembled WGS sequence"/>
</dbReference>
<proteinExistence type="predicted"/>
<keyword evidence="11" id="KW-1185">Reference proteome</keyword>
<evidence type="ECO:0000259" key="8">
    <source>
        <dbReference type="PROSITE" id="PS50893"/>
    </source>
</evidence>
<dbReference type="InterPro" id="IPR039421">
    <property type="entry name" value="Type_1_exporter"/>
</dbReference>
<keyword evidence="2 7" id="KW-0812">Transmembrane</keyword>
<dbReference type="InterPro" id="IPR036640">
    <property type="entry name" value="ABC1_TM_sf"/>
</dbReference>
<dbReference type="GO" id="GO:0005524">
    <property type="term" value="F:ATP binding"/>
    <property type="evidence" value="ECO:0007669"/>
    <property type="project" value="UniProtKB-KW"/>
</dbReference>
<dbReference type="SUPFAM" id="SSF52540">
    <property type="entry name" value="P-loop containing nucleoside triphosphate hydrolases"/>
    <property type="match status" value="1"/>
</dbReference>
<comment type="caution">
    <text evidence="10">The sequence shown here is derived from an EMBL/GenBank/DDBJ whole genome shotgun (WGS) entry which is preliminary data.</text>
</comment>
<evidence type="ECO:0000256" key="6">
    <source>
        <dbReference type="ARBA" id="ARBA00023136"/>
    </source>
</evidence>
<gene>
    <name evidence="10" type="ORF">J0X15_16500</name>
</gene>
<evidence type="ECO:0000259" key="9">
    <source>
        <dbReference type="PROSITE" id="PS50929"/>
    </source>
</evidence>
<dbReference type="PROSITE" id="PS50929">
    <property type="entry name" value="ABC_TM1F"/>
    <property type="match status" value="1"/>
</dbReference>
<sequence length="595" mass="64668">MRLFTNGIFKNVTLPKLKITASHGVEPIKTPDLPLSVIVASLISIILGLALPLTILQVYDRILPNKSTDTLLVLALGLVCVLVLDAVLKILRSFIVSWLSASFSHKAHLEAMRRILYARSDLRSKLSVSKQIEQLKALQSLADHYGSPARLLIIDLPASLVFVAILFLIGGPVGFVPIVLLGIFALRTASLNEKLHRMVGERTTQDQRKYDFLLEVLAGLDTIKSMALEPVIMRRFERLQRSYSELGYDYIELSNRARDASTVFTSLTTVGVVSVGAFMVISGSMSIGAVAACTLLAGQAVQPLLRGINHWTDMQRINHDYQEACNLFSLPTEDALPTEQIPVQGRVSIQHLEYFNKSGSTVHIRDLELTIKAGESIAVAGADGSGRSLLLRLISGDLKPTSGHVLIDDHDLFGPAHQALRRQISYVGNDAQVFTGTILQNLTLFGVQADPAKARLAADLIGLEKDIHLLPQGYDTMLGGGLDENLTTSFIQRIAIARAIAGEPRILLLDDANGALDMPSETALIKALERIKGQMTLILVSHRPSFRAIADRQIIMDAGKITEVSATPTNPAQAGQNKPVHPAHFQTALPANSVA</sequence>
<feature type="transmembrane region" description="Helical" evidence="7">
    <location>
        <begin position="35"/>
        <end position="59"/>
    </location>
</feature>
<accession>A0A939EQI7</accession>
<dbReference type="GO" id="GO:0034040">
    <property type="term" value="F:ATPase-coupled lipid transmembrane transporter activity"/>
    <property type="evidence" value="ECO:0007669"/>
    <property type="project" value="TreeGrafter"/>
</dbReference>
<dbReference type="Gene3D" id="1.20.1560.10">
    <property type="entry name" value="ABC transporter type 1, transmembrane domain"/>
    <property type="match status" value="1"/>
</dbReference>
<keyword evidence="5 7" id="KW-1133">Transmembrane helix</keyword>
<dbReference type="Pfam" id="PF00664">
    <property type="entry name" value="ABC_membrane"/>
    <property type="match status" value="1"/>
</dbReference>
<keyword evidence="3" id="KW-0547">Nucleotide-binding</keyword>
<dbReference type="InterPro" id="IPR027417">
    <property type="entry name" value="P-loop_NTPase"/>
</dbReference>
<dbReference type="Pfam" id="PF00005">
    <property type="entry name" value="ABC_tran"/>
    <property type="match status" value="1"/>
</dbReference>
<comment type="subcellular location">
    <subcellularLocation>
        <location evidence="1">Cell membrane</location>
        <topology evidence="1">Multi-pass membrane protein</topology>
    </subcellularLocation>
</comment>
<dbReference type="InterPro" id="IPR011527">
    <property type="entry name" value="ABC1_TM_dom"/>
</dbReference>
<reference evidence="10" key="1">
    <citation type="submission" date="2021-03" db="EMBL/GenBank/DDBJ databases">
        <title>Roseibium sp. CAU 1637 isolated from Incheon.</title>
        <authorList>
            <person name="Kim W."/>
        </authorList>
    </citation>
    <scope>NUCLEOTIDE SEQUENCE</scope>
    <source>
        <strain evidence="10">CAU 1637</strain>
    </source>
</reference>
<dbReference type="GO" id="GO:0005886">
    <property type="term" value="C:plasma membrane"/>
    <property type="evidence" value="ECO:0007669"/>
    <property type="project" value="UniProtKB-SubCell"/>
</dbReference>
<dbReference type="GO" id="GO:0016887">
    <property type="term" value="F:ATP hydrolysis activity"/>
    <property type="evidence" value="ECO:0007669"/>
    <property type="project" value="InterPro"/>
</dbReference>
<dbReference type="PANTHER" id="PTHR24221:SF248">
    <property type="entry name" value="ABC TRANSPORTER TRANSMEMBRANE REGION"/>
    <property type="match status" value="1"/>
</dbReference>
<feature type="transmembrane region" description="Helical" evidence="7">
    <location>
        <begin position="263"/>
        <end position="281"/>
    </location>
</feature>
<evidence type="ECO:0000256" key="2">
    <source>
        <dbReference type="ARBA" id="ARBA00022692"/>
    </source>
</evidence>
<dbReference type="GO" id="GO:0140359">
    <property type="term" value="F:ABC-type transporter activity"/>
    <property type="evidence" value="ECO:0007669"/>
    <property type="project" value="InterPro"/>
</dbReference>
<dbReference type="RefSeq" id="WP_206943083.1">
    <property type="nucleotide sequence ID" value="NZ_JAFLNF010000008.1"/>
</dbReference>
<dbReference type="SMART" id="SM00382">
    <property type="entry name" value="AAA"/>
    <property type="match status" value="1"/>
</dbReference>
<evidence type="ECO:0000256" key="4">
    <source>
        <dbReference type="ARBA" id="ARBA00022840"/>
    </source>
</evidence>
<name>A0A939EQI7_9HYPH</name>
<organism evidence="10 11">
    <name type="scientific">Roseibium limicola</name>
    <dbReference type="NCBI Taxonomy" id="2816037"/>
    <lineage>
        <taxon>Bacteria</taxon>
        <taxon>Pseudomonadati</taxon>
        <taxon>Pseudomonadota</taxon>
        <taxon>Alphaproteobacteria</taxon>
        <taxon>Hyphomicrobiales</taxon>
        <taxon>Stappiaceae</taxon>
        <taxon>Roseibium</taxon>
    </lineage>
</organism>
<dbReference type="SUPFAM" id="SSF90123">
    <property type="entry name" value="ABC transporter transmembrane region"/>
    <property type="match status" value="1"/>
</dbReference>
<evidence type="ECO:0000313" key="10">
    <source>
        <dbReference type="EMBL" id="MBO0346829.1"/>
    </source>
</evidence>
<dbReference type="InterPro" id="IPR003439">
    <property type="entry name" value="ABC_transporter-like_ATP-bd"/>
</dbReference>
<feature type="transmembrane region" description="Helical" evidence="7">
    <location>
        <begin position="71"/>
        <end position="91"/>
    </location>
</feature>
<evidence type="ECO:0000256" key="3">
    <source>
        <dbReference type="ARBA" id="ARBA00022741"/>
    </source>
</evidence>
<protein>
    <submittedName>
        <fullName evidence="10">ATP-binding cassette domain-containing protein</fullName>
    </submittedName>
</protein>
<dbReference type="PROSITE" id="PS50893">
    <property type="entry name" value="ABC_TRANSPORTER_2"/>
    <property type="match status" value="1"/>
</dbReference>
<dbReference type="InterPro" id="IPR003593">
    <property type="entry name" value="AAA+_ATPase"/>
</dbReference>
<evidence type="ECO:0000256" key="1">
    <source>
        <dbReference type="ARBA" id="ARBA00004651"/>
    </source>
</evidence>
<keyword evidence="6 7" id="KW-0472">Membrane</keyword>
<dbReference type="AlphaFoldDB" id="A0A939EQI7"/>
<evidence type="ECO:0000313" key="11">
    <source>
        <dbReference type="Proteomes" id="UP000664779"/>
    </source>
</evidence>
<feature type="domain" description="ABC transporter" evidence="8">
    <location>
        <begin position="347"/>
        <end position="583"/>
    </location>
</feature>
<dbReference type="Gene3D" id="3.40.50.300">
    <property type="entry name" value="P-loop containing nucleotide triphosphate hydrolases"/>
    <property type="match status" value="1"/>
</dbReference>
<feature type="domain" description="ABC transmembrane type-1" evidence="9">
    <location>
        <begin position="37"/>
        <end position="316"/>
    </location>
</feature>
<dbReference type="PANTHER" id="PTHR24221">
    <property type="entry name" value="ATP-BINDING CASSETTE SUB-FAMILY B"/>
    <property type="match status" value="1"/>
</dbReference>
<evidence type="ECO:0000256" key="7">
    <source>
        <dbReference type="SAM" id="Phobius"/>
    </source>
</evidence>
<keyword evidence="4 10" id="KW-0067">ATP-binding</keyword>